<dbReference type="PRINTS" id="PR01736">
    <property type="entry name" value="PHPHTRNFRASE"/>
</dbReference>
<evidence type="ECO:0000256" key="12">
    <source>
        <dbReference type="ARBA" id="ARBA00022777"/>
    </source>
</evidence>
<dbReference type="InterPro" id="IPR029016">
    <property type="entry name" value="GAF-like_dom_sf"/>
</dbReference>
<protein>
    <recommendedName>
        <fullName evidence="5">phosphoenolpyruvate--protein phosphotransferase</fullName>
        <ecNumber evidence="5">2.7.3.9</ecNumber>
    </recommendedName>
</protein>
<dbReference type="InterPro" id="IPR018274">
    <property type="entry name" value="PEP_util_AS"/>
</dbReference>
<dbReference type="Gene3D" id="1.10.274.10">
    <property type="entry name" value="PtsI, HPr-binding domain"/>
    <property type="match status" value="1"/>
</dbReference>
<dbReference type="EC" id="2.7.3.9" evidence="5"/>
<dbReference type="InterPro" id="IPR008731">
    <property type="entry name" value="PTS_EIN"/>
</dbReference>
<dbReference type="InterPro" id="IPR015813">
    <property type="entry name" value="Pyrv/PenolPyrv_kinase-like_dom"/>
</dbReference>
<dbReference type="PROSITE" id="PS00370">
    <property type="entry name" value="PEP_ENZYMES_PHOS_SITE"/>
    <property type="match status" value="1"/>
</dbReference>
<keyword evidence="8" id="KW-0762">Sugar transport</keyword>
<dbReference type="EMBL" id="JBCGCU010000022">
    <property type="protein sequence ID" value="MEM0516608.1"/>
    <property type="molecule type" value="Genomic_DNA"/>
</dbReference>
<keyword evidence="7" id="KW-0963">Cytoplasm</keyword>
<comment type="similarity">
    <text evidence="4">Belongs to the PEP-utilizing enzyme family.</text>
</comment>
<dbReference type="InterPro" id="IPR040442">
    <property type="entry name" value="Pyrv_kinase-like_dom_sf"/>
</dbReference>
<dbReference type="InterPro" id="IPR000121">
    <property type="entry name" value="PEP_util_C"/>
</dbReference>
<comment type="caution">
    <text evidence="15">The sequence shown here is derived from an EMBL/GenBank/DDBJ whole genome shotgun (WGS) entry which is preliminary data.</text>
</comment>
<comment type="subcellular location">
    <subcellularLocation>
        <location evidence="3">Cytoplasm</location>
    </subcellularLocation>
</comment>
<dbReference type="InterPro" id="IPR003018">
    <property type="entry name" value="GAF"/>
</dbReference>
<evidence type="ECO:0000256" key="5">
    <source>
        <dbReference type="ARBA" id="ARBA00012232"/>
    </source>
</evidence>
<dbReference type="Gene3D" id="3.20.20.60">
    <property type="entry name" value="Phosphoenolpyruvate-binding domains"/>
    <property type="match status" value="1"/>
</dbReference>
<keyword evidence="10" id="KW-0598">Phosphotransferase system</keyword>
<dbReference type="NCBIfam" id="NF008283">
    <property type="entry name" value="PRK11061.1"/>
    <property type="match status" value="1"/>
</dbReference>
<evidence type="ECO:0000256" key="3">
    <source>
        <dbReference type="ARBA" id="ARBA00004496"/>
    </source>
</evidence>
<name>A0ABU9N2U3_9GAMM</name>
<keyword evidence="16" id="KW-1185">Reference proteome</keyword>
<dbReference type="SUPFAM" id="SSF47831">
    <property type="entry name" value="Enzyme I of the PEP:sugar phosphotransferase system HPr-binding (sub)domain"/>
    <property type="match status" value="1"/>
</dbReference>
<dbReference type="Pfam" id="PF00391">
    <property type="entry name" value="PEP-utilizers"/>
    <property type="match status" value="1"/>
</dbReference>
<evidence type="ECO:0000313" key="16">
    <source>
        <dbReference type="Proteomes" id="UP001447008"/>
    </source>
</evidence>
<dbReference type="InterPro" id="IPR036618">
    <property type="entry name" value="PtsI_HPr-bd_sf"/>
</dbReference>
<dbReference type="GO" id="GO:0008965">
    <property type="term" value="F:phosphoenolpyruvate-protein phosphotransferase activity"/>
    <property type="evidence" value="ECO:0007669"/>
    <property type="project" value="UniProtKB-EC"/>
</dbReference>
<dbReference type="Pfam" id="PF05524">
    <property type="entry name" value="PEP-utilisers_N"/>
    <property type="match status" value="1"/>
</dbReference>
<comment type="catalytic activity">
    <reaction evidence="1">
        <text>L-histidyl-[protein] + phosphoenolpyruvate = N(pros)-phospho-L-histidyl-[protein] + pyruvate</text>
        <dbReference type="Rhea" id="RHEA:23880"/>
        <dbReference type="Rhea" id="RHEA-COMP:9745"/>
        <dbReference type="Rhea" id="RHEA-COMP:9746"/>
        <dbReference type="ChEBI" id="CHEBI:15361"/>
        <dbReference type="ChEBI" id="CHEBI:29979"/>
        <dbReference type="ChEBI" id="CHEBI:58702"/>
        <dbReference type="ChEBI" id="CHEBI:64837"/>
        <dbReference type="EC" id="2.7.3.9"/>
    </reaction>
</comment>
<evidence type="ECO:0000256" key="8">
    <source>
        <dbReference type="ARBA" id="ARBA00022597"/>
    </source>
</evidence>
<dbReference type="PANTHER" id="PTHR46244">
    <property type="entry name" value="PHOSPHOENOLPYRUVATE-PROTEIN PHOSPHOTRANSFERASE"/>
    <property type="match status" value="1"/>
</dbReference>
<evidence type="ECO:0000259" key="14">
    <source>
        <dbReference type="SMART" id="SM00065"/>
    </source>
</evidence>
<evidence type="ECO:0000256" key="1">
    <source>
        <dbReference type="ARBA" id="ARBA00000683"/>
    </source>
</evidence>
<dbReference type="Proteomes" id="UP001447008">
    <property type="component" value="Unassembled WGS sequence"/>
</dbReference>
<feature type="domain" description="GAF" evidence="14">
    <location>
        <begin position="17"/>
        <end position="164"/>
    </location>
</feature>
<comment type="cofactor">
    <cofactor evidence="2">
        <name>Mg(2+)</name>
        <dbReference type="ChEBI" id="CHEBI:18420"/>
    </cofactor>
</comment>
<evidence type="ECO:0000256" key="11">
    <source>
        <dbReference type="ARBA" id="ARBA00022723"/>
    </source>
</evidence>
<evidence type="ECO:0000256" key="6">
    <source>
        <dbReference type="ARBA" id="ARBA00022448"/>
    </source>
</evidence>
<dbReference type="InterPro" id="IPR050499">
    <property type="entry name" value="PEP-utilizing_PTS_enzyme"/>
</dbReference>
<dbReference type="SMART" id="SM00065">
    <property type="entry name" value="GAF"/>
    <property type="match status" value="1"/>
</dbReference>
<dbReference type="InterPro" id="IPR008279">
    <property type="entry name" value="PEP-util_enz_mobile_dom"/>
</dbReference>
<evidence type="ECO:0000256" key="7">
    <source>
        <dbReference type="ARBA" id="ARBA00022490"/>
    </source>
</evidence>
<accession>A0ABU9N2U3</accession>
<dbReference type="SUPFAM" id="SSF55781">
    <property type="entry name" value="GAF domain-like"/>
    <property type="match status" value="1"/>
</dbReference>
<keyword evidence="9 15" id="KW-0808">Transferase</keyword>
<evidence type="ECO:0000256" key="9">
    <source>
        <dbReference type="ARBA" id="ARBA00022679"/>
    </source>
</evidence>
<keyword evidence="6" id="KW-0813">Transport</keyword>
<dbReference type="SUPFAM" id="SSF51621">
    <property type="entry name" value="Phosphoenolpyruvate/pyruvate domain"/>
    <property type="match status" value="1"/>
</dbReference>
<proteinExistence type="inferred from homology"/>
<dbReference type="Pfam" id="PF01590">
    <property type="entry name" value="GAF"/>
    <property type="match status" value="1"/>
</dbReference>
<reference evidence="15 16" key="1">
    <citation type="submission" date="2024-03" db="EMBL/GenBank/DDBJ databases">
        <title>Pseudoalteromonas qingdaonensis sp. nov., isolated from the intestines of marine benthic organisms.</title>
        <authorList>
            <person name="Lin X."/>
            <person name="Fang S."/>
            <person name="Hu X."/>
        </authorList>
    </citation>
    <scope>NUCLEOTIDE SEQUENCE [LARGE SCALE GENOMIC DNA]</scope>
    <source>
        <strain evidence="15 16">YIC-827</strain>
    </source>
</reference>
<keyword evidence="13" id="KW-0460">Magnesium</keyword>
<dbReference type="InterPro" id="IPR036637">
    <property type="entry name" value="Phosphohistidine_dom_sf"/>
</dbReference>
<organism evidence="15 16">
    <name type="scientific">Pseudoalteromonas qingdaonensis</name>
    <dbReference type="NCBI Taxonomy" id="3131913"/>
    <lineage>
        <taxon>Bacteria</taxon>
        <taxon>Pseudomonadati</taxon>
        <taxon>Pseudomonadota</taxon>
        <taxon>Gammaproteobacteria</taxon>
        <taxon>Alteromonadales</taxon>
        <taxon>Pseudoalteromonadaceae</taxon>
        <taxon>Pseudoalteromonas</taxon>
    </lineage>
</organism>
<dbReference type="InterPro" id="IPR006318">
    <property type="entry name" value="PTS_EI-like"/>
</dbReference>
<dbReference type="RefSeq" id="WP_342680085.1">
    <property type="nucleotide sequence ID" value="NZ_JBCGCU010000022.1"/>
</dbReference>
<dbReference type="NCBIfam" id="TIGR01417">
    <property type="entry name" value="PTS_I_fam"/>
    <property type="match status" value="1"/>
</dbReference>
<evidence type="ECO:0000256" key="13">
    <source>
        <dbReference type="ARBA" id="ARBA00022842"/>
    </source>
</evidence>
<evidence type="ECO:0000313" key="15">
    <source>
        <dbReference type="EMBL" id="MEM0516608.1"/>
    </source>
</evidence>
<dbReference type="Gene3D" id="3.30.450.40">
    <property type="match status" value="1"/>
</dbReference>
<gene>
    <name evidence="15" type="primary">ptsP</name>
    <name evidence="15" type="ORF">WCN91_14485</name>
</gene>
<evidence type="ECO:0000256" key="2">
    <source>
        <dbReference type="ARBA" id="ARBA00001946"/>
    </source>
</evidence>
<dbReference type="Gene3D" id="3.50.30.10">
    <property type="entry name" value="Phosphohistidine domain"/>
    <property type="match status" value="1"/>
</dbReference>
<keyword evidence="11" id="KW-0479">Metal-binding</keyword>
<dbReference type="GO" id="GO:0016491">
    <property type="term" value="F:oxidoreductase activity"/>
    <property type="evidence" value="ECO:0007669"/>
    <property type="project" value="UniProtKB-KW"/>
</dbReference>
<sequence>MLATMRAIVEQVAQQPSLESALMVFVSQVKKAMKTECCSIYFADYSQDNFVLMATDGLNPAAVGKFRLGFTEGLVGLVAQREEPINLAYAKSHPHFITSDLVQEEQYNAFLSVPVVHQKRVLGVIVVQQVAARVFSEDEESFLITLSAQLAPQLAVAQIQTLLQQDDLSHRSTMLKGISSSGGIAQGHAYVVLPKVDFSSVELRKEEDKLKQKQLFLQAVAATRKEFSTLAVSMQGHLPSEAVAVFEVYLQLLDARSLGRDVELEIADGWCAKSALKLVIERLVQQFNAMQDPYIKERAVDVKDIGLRVLFHLLNTEKATKPYPENTILVAHTLTPAMLAQVPKERLKGVVSVHGAANSHASILTRALNIPTVWGINDIPLLQFDNKELIIDAYAGRVYLSPSEALKKEYAQIQHRDAKLHDQFESEYHLPSTTPDGKAIDLMLNAGLDLQTELDSARYCDGVGLYRTESWFMQKGTFPSQHEQEQWYRQVLSSYHPAPVTMRTLDIGGDKALDYFDIQEENPFLGWRGIRVSLDHPELFLDQLKAMIKANSGLGNLRILLPMVSEVGEVDESLALLERAYYELQQDFPHEFSYIDKPLVGVMIEVPSSMYLLHEFAAKVDFCSVGSNDLTQYLLAVDRANSRVANLFDCYHPAVLRALNGIAEQCQAANFPFSLCGELAGEPEGVILLMAMGFDSLSMNFSALHKVKWVIRRVGLKACQQLLAQCLSAANAKQVHRLVRDFMLEQGLGQLLYRQKDDDAKQ</sequence>
<dbReference type="Pfam" id="PF02896">
    <property type="entry name" value="PEP-utilizers_C"/>
    <property type="match status" value="1"/>
</dbReference>
<keyword evidence="15" id="KW-0560">Oxidoreductase</keyword>
<evidence type="ECO:0000256" key="10">
    <source>
        <dbReference type="ARBA" id="ARBA00022683"/>
    </source>
</evidence>
<dbReference type="SUPFAM" id="SSF52009">
    <property type="entry name" value="Phosphohistidine domain"/>
    <property type="match status" value="1"/>
</dbReference>
<keyword evidence="12" id="KW-0418">Kinase</keyword>
<dbReference type="PANTHER" id="PTHR46244:SF1">
    <property type="entry name" value="PHOSPHOENOLPYRUVATE-DEPENDENT PHOSPHOTRANSFERASE SYSTEM"/>
    <property type="match status" value="1"/>
</dbReference>
<evidence type="ECO:0000256" key="4">
    <source>
        <dbReference type="ARBA" id="ARBA00007837"/>
    </source>
</evidence>